<feature type="signal peptide" evidence="1">
    <location>
        <begin position="1"/>
        <end position="21"/>
    </location>
</feature>
<dbReference type="PATRIC" id="fig|136160.3.peg.734"/>
<sequence>MKKLMIYVMIFGLCFTVGCRAPEVGQPEVNSRNSYYNQQVDGEGYNVLNQGDRTDAGPLALGYRRYERVQVHQENGQQTVTPVIDRDRLADGITRLVLTNETVDEAATLVTDEHILVTYTTNADNRDYVADQVKRTALSVAPRYYDVYISDDHEHFQDIERFQGLQSNSPNIENTIEQTIEKMKQSPQGWYEGDKDDNMDYMKKKHQRLLKQGNSRKND</sequence>
<evidence type="ECO:0000256" key="1">
    <source>
        <dbReference type="SAM" id="SignalP"/>
    </source>
</evidence>
<protein>
    <recommendedName>
        <fullName evidence="3">Sporulation lipoprotein YhcN/YlaJ (Spore_YhcN_YlaJ)</fullName>
    </recommendedName>
</protein>
<evidence type="ECO:0008006" key="3">
    <source>
        <dbReference type="Google" id="ProtNLM"/>
    </source>
</evidence>
<dbReference type="Pfam" id="PF09580">
    <property type="entry name" value="Spore_YhcN_YlaJ"/>
    <property type="match status" value="1"/>
</dbReference>
<dbReference type="RefSeq" id="WP_053430349.1">
    <property type="nucleotide sequence ID" value="NZ_LILD02000027.1"/>
</dbReference>
<proteinExistence type="predicted"/>
<dbReference type="AlphaFoldDB" id="A0A0M0KGY3"/>
<comment type="caution">
    <text evidence="2">The sequence shown here is derived from an EMBL/GenBank/DDBJ whole genome shotgun (WGS) entry which is preliminary data.</text>
</comment>
<gene>
    <name evidence="2" type="ORF">AMD02_02555</name>
</gene>
<evidence type="ECO:0000313" key="2">
    <source>
        <dbReference type="EMBL" id="KOO37852.1"/>
    </source>
</evidence>
<dbReference type="PROSITE" id="PS51257">
    <property type="entry name" value="PROKAR_LIPOPROTEIN"/>
    <property type="match status" value="1"/>
</dbReference>
<accession>A0A0M0KGY3</accession>
<keyword evidence="1" id="KW-0732">Signal</keyword>
<organism evidence="2">
    <name type="scientific">Halalkalibacterium halodurans</name>
    <name type="common">Bacillus halodurans</name>
    <dbReference type="NCBI Taxonomy" id="86665"/>
    <lineage>
        <taxon>Bacteria</taxon>
        <taxon>Bacillati</taxon>
        <taxon>Bacillota</taxon>
        <taxon>Bacilli</taxon>
        <taxon>Bacillales</taxon>
        <taxon>Bacillaceae</taxon>
        <taxon>Halalkalibacterium (ex Joshi et al. 2022)</taxon>
    </lineage>
</organism>
<feature type="chain" id="PRO_5044367132" description="Sporulation lipoprotein YhcN/YlaJ (Spore_YhcN_YlaJ)" evidence="1">
    <location>
        <begin position="22"/>
        <end position="219"/>
    </location>
</feature>
<dbReference type="EMBL" id="LILD01000001">
    <property type="protein sequence ID" value="KOO37852.1"/>
    <property type="molecule type" value="Genomic_DNA"/>
</dbReference>
<dbReference type="InterPro" id="IPR019076">
    <property type="entry name" value="Spore_lipoprot_YhcN/YlaJ-like"/>
</dbReference>
<reference evidence="2" key="1">
    <citation type="submission" date="2015-08" db="EMBL/GenBank/DDBJ databases">
        <title>Complete DNA Sequence of Pseudomonas syringae pv. actinidiae, the Causal Agent of Kiwifruit Canker Disease.</title>
        <authorList>
            <person name="Rikkerink E.H.A."/>
            <person name="Fineran P.C."/>
        </authorList>
    </citation>
    <scope>NUCLEOTIDE SEQUENCE</scope>
    <source>
        <strain evidence="2">DSM 13666</strain>
    </source>
</reference>
<name>A0A0M0KGY3_ALKHA</name>